<evidence type="ECO:0000256" key="8">
    <source>
        <dbReference type="ARBA" id="ARBA00023136"/>
    </source>
</evidence>
<dbReference type="SUPFAM" id="SSF52833">
    <property type="entry name" value="Thioredoxin-like"/>
    <property type="match status" value="1"/>
</dbReference>
<dbReference type="VEuPathDB" id="FungiDB:TREMEDRAFT_45798"/>
<feature type="transmembrane region" description="Helical" evidence="9">
    <location>
        <begin position="294"/>
        <end position="312"/>
    </location>
</feature>
<comment type="subcellular location">
    <subcellularLocation>
        <location evidence="2">Endoplasmic reticulum membrane</location>
        <topology evidence="2">Multi-pass membrane protein</topology>
    </subcellularLocation>
</comment>
<keyword evidence="5 10" id="KW-0732">Signal</keyword>
<proteinExistence type="inferred from homology"/>
<protein>
    <submittedName>
        <fullName evidence="11">Oligosaccharyltransferase complex subunit gamma</fullName>
    </submittedName>
</protein>
<dbReference type="PANTHER" id="PTHR12692">
    <property type="entry name" value="DOLICHYL-DIPHOSPHOOLIGOSACCHARIDE--PROTEIN GLYCOSYLTRANSFERASE-RELATED"/>
    <property type="match status" value="1"/>
</dbReference>
<comment type="caution">
    <text evidence="11">The sequence shown here is derived from an EMBL/GenBank/DDBJ whole genome shotgun (WGS) entry which is preliminary data.</text>
</comment>
<dbReference type="PANTHER" id="PTHR12692:SF0">
    <property type="entry name" value="GH11935P"/>
    <property type="match status" value="1"/>
</dbReference>
<feature type="chain" id="PRO_5020410370" evidence="10">
    <location>
        <begin position="22"/>
        <end position="325"/>
    </location>
</feature>
<evidence type="ECO:0000256" key="4">
    <source>
        <dbReference type="ARBA" id="ARBA00022692"/>
    </source>
</evidence>
<keyword evidence="12" id="KW-1185">Reference proteome</keyword>
<gene>
    <name evidence="11" type="ORF">M231_05833</name>
</gene>
<organism evidence="11 12">
    <name type="scientific">Tremella mesenterica</name>
    <name type="common">Jelly fungus</name>
    <dbReference type="NCBI Taxonomy" id="5217"/>
    <lineage>
        <taxon>Eukaryota</taxon>
        <taxon>Fungi</taxon>
        <taxon>Dikarya</taxon>
        <taxon>Basidiomycota</taxon>
        <taxon>Agaricomycotina</taxon>
        <taxon>Tremellomycetes</taxon>
        <taxon>Tremellales</taxon>
        <taxon>Tremellaceae</taxon>
        <taxon>Tremella</taxon>
    </lineage>
</organism>
<dbReference type="FunCoup" id="A0A4Q1BH05">
    <property type="interactions" value="195"/>
</dbReference>
<dbReference type="STRING" id="5217.A0A4Q1BH05"/>
<keyword evidence="7 9" id="KW-1133">Transmembrane helix</keyword>
<evidence type="ECO:0000256" key="2">
    <source>
        <dbReference type="ARBA" id="ARBA00004477"/>
    </source>
</evidence>
<dbReference type="InParanoid" id="A0A4Q1BH05"/>
<evidence type="ECO:0000256" key="9">
    <source>
        <dbReference type="SAM" id="Phobius"/>
    </source>
</evidence>
<comment type="function">
    <text evidence="1">Subunit of the oligosaccharyl transferase (OST) complex that catalyzes the initial transfer of a defined glycan (Glc(3)Man(9)GlcNAc(2) in eukaryotes) from the lipid carrier dolichol-pyrophosphate to an asparagine residue within an Asn-X-Ser/Thr consensus motif in nascent polypeptide chains, the first step in protein N-glycosylation. N-glycosylation occurs cotranslationally and the complex associates with the Sec61 complex at the channel-forming translocon complex that mediates protein translocation across the endoplasmic reticulum (ER). All subunits are required for a maximal enzyme activity.</text>
</comment>
<dbReference type="EMBL" id="SDIL01000084">
    <property type="protein sequence ID" value="RXK36859.1"/>
    <property type="molecule type" value="Genomic_DNA"/>
</dbReference>
<evidence type="ECO:0000256" key="1">
    <source>
        <dbReference type="ARBA" id="ARBA00002791"/>
    </source>
</evidence>
<evidence type="ECO:0000313" key="12">
    <source>
        <dbReference type="Proteomes" id="UP000289152"/>
    </source>
</evidence>
<dbReference type="Proteomes" id="UP000289152">
    <property type="component" value="Unassembled WGS sequence"/>
</dbReference>
<dbReference type="InterPro" id="IPR021149">
    <property type="entry name" value="OligosaccharylTrfase_OST3/OST6"/>
</dbReference>
<keyword evidence="6" id="KW-0256">Endoplasmic reticulum</keyword>
<evidence type="ECO:0000313" key="11">
    <source>
        <dbReference type="EMBL" id="RXK36859.1"/>
    </source>
</evidence>
<dbReference type="GO" id="GO:0008250">
    <property type="term" value="C:oligosaccharyltransferase complex"/>
    <property type="evidence" value="ECO:0007669"/>
    <property type="project" value="TreeGrafter"/>
</dbReference>
<dbReference type="Gene3D" id="3.40.30.10">
    <property type="entry name" value="Glutaredoxin"/>
    <property type="match status" value="1"/>
</dbReference>
<sequence>MRFLLSAITTALLGLIPLALASDIEHWVALAQQSKDGIIKLNSESYEELVGGTDREYSAVVVLTALGTQFKCQPCHNFDPSVHQVAASWKRLPKHVRDQHIFAQLDFADGQAIYQKLGLTSAPTVQFHPALSGPNKGNKLSVITYDLPRNGLDAAPFHSFLSPLTPIPFDLHKPFNPIPLIITLVTLVVSTAGLYSLYPYIIPIVQSRVFWGVTSIMLVLTFTSGHMWNRIKNAPYTSQGQDGSVSWIAGGFQNQLGMESQVVGAIYGLLAFSIISLTLFVPSQTSPAKQRVGVYLWLGMLIVVFSLLMKLFRMKNGGYPFSLLF</sequence>
<evidence type="ECO:0000256" key="7">
    <source>
        <dbReference type="ARBA" id="ARBA00022989"/>
    </source>
</evidence>
<keyword evidence="4 9" id="KW-0812">Transmembrane</keyword>
<evidence type="ECO:0000256" key="6">
    <source>
        <dbReference type="ARBA" id="ARBA00022824"/>
    </source>
</evidence>
<feature type="transmembrane region" description="Helical" evidence="9">
    <location>
        <begin position="178"/>
        <end position="197"/>
    </location>
</feature>
<comment type="similarity">
    <text evidence="3">Belongs to the OST3/OST6 family.</text>
</comment>
<dbReference type="GO" id="GO:0018279">
    <property type="term" value="P:protein N-linked glycosylation via asparagine"/>
    <property type="evidence" value="ECO:0007669"/>
    <property type="project" value="TreeGrafter"/>
</dbReference>
<dbReference type="GO" id="GO:0016740">
    <property type="term" value="F:transferase activity"/>
    <property type="evidence" value="ECO:0007669"/>
    <property type="project" value="UniProtKB-KW"/>
</dbReference>
<feature type="signal peptide" evidence="10">
    <location>
        <begin position="1"/>
        <end position="21"/>
    </location>
</feature>
<keyword evidence="8 9" id="KW-0472">Membrane</keyword>
<evidence type="ECO:0000256" key="3">
    <source>
        <dbReference type="ARBA" id="ARBA00009561"/>
    </source>
</evidence>
<dbReference type="Pfam" id="PF04756">
    <property type="entry name" value="OST3_OST6"/>
    <property type="match status" value="1"/>
</dbReference>
<dbReference type="InterPro" id="IPR036249">
    <property type="entry name" value="Thioredoxin-like_sf"/>
</dbReference>
<dbReference type="AlphaFoldDB" id="A0A4Q1BH05"/>
<reference evidence="11 12" key="1">
    <citation type="submission" date="2016-06" db="EMBL/GenBank/DDBJ databases">
        <title>Evolution of pathogenesis and genome organization in the Tremellales.</title>
        <authorList>
            <person name="Cuomo C."/>
            <person name="Litvintseva A."/>
            <person name="Heitman J."/>
            <person name="Chen Y."/>
            <person name="Sun S."/>
            <person name="Springer D."/>
            <person name="Dromer F."/>
            <person name="Young S."/>
            <person name="Zeng Q."/>
            <person name="Chapman S."/>
            <person name="Gujja S."/>
            <person name="Saif S."/>
            <person name="Birren B."/>
        </authorList>
    </citation>
    <scope>NUCLEOTIDE SEQUENCE [LARGE SCALE GENOMIC DNA]</scope>
    <source>
        <strain evidence="11 12">ATCC 28783</strain>
    </source>
</reference>
<evidence type="ECO:0000256" key="5">
    <source>
        <dbReference type="ARBA" id="ARBA00022729"/>
    </source>
</evidence>
<accession>A0A4Q1BH05</accession>
<feature type="transmembrane region" description="Helical" evidence="9">
    <location>
        <begin position="209"/>
        <end position="228"/>
    </location>
</feature>
<name>A0A4Q1BH05_TREME</name>
<feature type="transmembrane region" description="Helical" evidence="9">
    <location>
        <begin position="262"/>
        <end position="282"/>
    </location>
</feature>
<dbReference type="OrthoDB" id="67566at2759"/>
<evidence type="ECO:0000256" key="10">
    <source>
        <dbReference type="SAM" id="SignalP"/>
    </source>
</evidence>
<keyword evidence="11" id="KW-0808">Transferase</keyword>